<accession>Q4N8A2</accession>
<keyword evidence="1" id="KW-0479">Metal-binding</keyword>
<reference evidence="7 8" key="1">
    <citation type="journal article" date="2005" name="Science">
        <title>Genome sequence of Theileria parva, a bovine pathogen that transforms lymphocytes.</title>
        <authorList>
            <person name="Gardner M.J."/>
            <person name="Bishop R."/>
            <person name="Shah T."/>
            <person name="de Villiers E.P."/>
            <person name="Carlton J.M."/>
            <person name="Hall N."/>
            <person name="Ren Q."/>
            <person name="Paulsen I.T."/>
            <person name="Pain A."/>
            <person name="Berriman M."/>
            <person name="Wilson R.J.M."/>
            <person name="Sato S."/>
            <person name="Ralph S.A."/>
            <person name="Mann D.J."/>
            <person name="Xiong Z."/>
            <person name="Shallom S.J."/>
            <person name="Weidman J."/>
            <person name="Jiang L."/>
            <person name="Lynn J."/>
            <person name="Weaver B."/>
            <person name="Shoaibi A."/>
            <person name="Domingo A.R."/>
            <person name="Wasawo D."/>
            <person name="Crabtree J."/>
            <person name="Wortman J.R."/>
            <person name="Haas B."/>
            <person name="Angiuoli S.V."/>
            <person name="Creasy T.H."/>
            <person name="Lu C."/>
            <person name="Suh B."/>
            <person name="Silva J.C."/>
            <person name="Utterback T.R."/>
            <person name="Feldblyum T.V."/>
            <person name="Pertea M."/>
            <person name="Allen J."/>
            <person name="Nierman W.C."/>
            <person name="Taracha E.L.N."/>
            <person name="Salzberg S.L."/>
            <person name="White O.R."/>
            <person name="Fitzhugh H.A."/>
            <person name="Morzaria S."/>
            <person name="Venter J.C."/>
            <person name="Fraser C.M."/>
            <person name="Nene V."/>
        </authorList>
    </citation>
    <scope>NUCLEOTIDE SEQUENCE [LARGE SCALE GENOMIC DNA]</scope>
    <source>
        <strain evidence="7 8">Muguga</strain>
    </source>
</reference>
<evidence type="ECO:0000256" key="4">
    <source>
        <dbReference type="ARBA" id="ARBA00022833"/>
    </source>
</evidence>
<dbReference type="VEuPathDB" id="PiroplasmaDB:TpMuguga_01g00570"/>
<dbReference type="InterPro" id="IPR042246">
    <property type="entry name" value="ZCCHC9"/>
</dbReference>
<evidence type="ECO:0000256" key="1">
    <source>
        <dbReference type="ARBA" id="ARBA00022723"/>
    </source>
</evidence>
<keyword evidence="2" id="KW-0677">Repeat</keyword>
<dbReference type="SMART" id="SM00343">
    <property type="entry name" value="ZnF_C2HC"/>
    <property type="match status" value="2"/>
</dbReference>
<sequence length="85" mass="9668">MGEWVCVRIYFTLWDQEMPILSYNIHELPYASCFVCGERGHLSSQCPENPKGIFPKGSGCHFCGSVRHKKANCPEYTKSHQSSNN</sequence>
<dbReference type="GO" id="GO:0003676">
    <property type="term" value="F:nucleic acid binding"/>
    <property type="evidence" value="ECO:0007669"/>
    <property type="project" value="InterPro"/>
</dbReference>
<dbReference type="KEGG" id="tpv:TP01_0570"/>
<name>Q4N8A2_THEPA</name>
<dbReference type="PANTHER" id="PTHR46242:SF1">
    <property type="entry name" value="ZINC FINGER CCHC DOMAIN-CONTAINING PROTEIN 9"/>
    <property type="match status" value="1"/>
</dbReference>
<dbReference type="EMBL" id="AAGK01000001">
    <property type="protein sequence ID" value="EAN33806.1"/>
    <property type="molecule type" value="Genomic_DNA"/>
</dbReference>
<evidence type="ECO:0000313" key="7">
    <source>
        <dbReference type="EMBL" id="EAN33806.1"/>
    </source>
</evidence>
<gene>
    <name evidence="7" type="ordered locus">TP01_0570</name>
</gene>
<dbReference type="PANTHER" id="PTHR46242">
    <property type="entry name" value="ZINC FINGER CCHC DOMAIN-CONTAINING PROTEIN 9 ZCCHC9"/>
    <property type="match status" value="1"/>
</dbReference>
<dbReference type="GO" id="GO:0008270">
    <property type="term" value="F:zinc ion binding"/>
    <property type="evidence" value="ECO:0007669"/>
    <property type="project" value="UniProtKB-KW"/>
</dbReference>
<evidence type="ECO:0000259" key="6">
    <source>
        <dbReference type="PROSITE" id="PS50158"/>
    </source>
</evidence>
<dbReference type="STRING" id="5875.Q4N8A2"/>
<evidence type="ECO:0000256" key="5">
    <source>
        <dbReference type="PROSITE-ProRule" id="PRU00047"/>
    </source>
</evidence>
<evidence type="ECO:0000256" key="3">
    <source>
        <dbReference type="ARBA" id="ARBA00022771"/>
    </source>
</evidence>
<protein>
    <recommendedName>
        <fullName evidence="6">CCHC-type domain-containing protein</fullName>
    </recommendedName>
</protein>
<proteinExistence type="predicted"/>
<dbReference type="InterPro" id="IPR001878">
    <property type="entry name" value="Znf_CCHC"/>
</dbReference>
<keyword evidence="4" id="KW-0862">Zinc</keyword>
<dbReference type="GO" id="GO:0005730">
    <property type="term" value="C:nucleolus"/>
    <property type="evidence" value="ECO:0007669"/>
    <property type="project" value="TreeGrafter"/>
</dbReference>
<dbReference type="PROSITE" id="PS50158">
    <property type="entry name" value="ZF_CCHC"/>
    <property type="match status" value="1"/>
</dbReference>
<dbReference type="eggNOG" id="KOG4400">
    <property type="taxonomic scope" value="Eukaryota"/>
</dbReference>
<evidence type="ECO:0000256" key="2">
    <source>
        <dbReference type="ARBA" id="ARBA00022737"/>
    </source>
</evidence>
<dbReference type="Proteomes" id="UP000001949">
    <property type="component" value="Unassembled WGS sequence"/>
</dbReference>
<evidence type="ECO:0000313" key="8">
    <source>
        <dbReference type="Proteomes" id="UP000001949"/>
    </source>
</evidence>
<dbReference type="AlphaFoldDB" id="Q4N8A2"/>
<keyword evidence="3 5" id="KW-0863">Zinc-finger</keyword>
<feature type="domain" description="CCHC-type" evidence="6">
    <location>
        <begin position="33"/>
        <end position="48"/>
    </location>
</feature>
<dbReference type="InterPro" id="IPR036875">
    <property type="entry name" value="Znf_CCHC_sf"/>
</dbReference>
<dbReference type="SUPFAM" id="SSF57756">
    <property type="entry name" value="Retrovirus zinc finger-like domains"/>
    <property type="match status" value="1"/>
</dbReference>
<organism evidence="7 8">
    <name type="scientific">Theileria parva</name>
    <name type="common">East coast fever infection agent</name>
    <dbReference type="NCBI Taxonomy" id="5875"/>
    <lineage>
        <taxon>Eukaryota</taxon>
        <taxon>Sar</taxon>
        <taxon>Alveolata</taxon>
        <taxon>Apicomplexa</taxon>
        <taxon>Aconoidasida</taxon>
        <taxon>Piroplasmida</taxon>
        <taxon>Theileriidae</taxon>
        <taxon>Theileria</taxon>
    </lineage>
</organism>
<dbReference type="Gene3D" id="4.10.60.10">
    <property type="entry name" value="Zinc finger, CCHC-type"/>
    <property type="match status" value="1"/>
</dbReference>
<dbReference type="InParanoid" id="Q4N8A2"/>
<comment type="caution">
    <text evidence="7">The sequence shown here is derived from an EMBL/GenBank/DDBJ whole genome shotgun (WGS) entry which is preliminary data.</text>
</comment>
<dbReference type="FunFam" id="4.10.60.10:FF:000091">
    <property type="entry name" value="Zinc finger CCHC-type-containing 9"/>
    <property type="match status" value="1"/>
</dbReference>
<keyword evidence="8" id="KW-1185">Reference proteome</keyword>
<dbReference type="Pfam" id="PF00098">
    <property type="entry name" value="zf-CCHC"/>
    <property type="match status" value="1"/>
</dbReference>